<feature type="compositionally biased region" description="Basic residues" evidence="1">
    <location>
        <begin position="1"/>
        <end position="11"/>
    </location>
</feature>
<comment type="caution">
    <text evidence="2">The sequence shown here is derived from an EMBL/GenBank/DDBJ whole genome shotgun (WGS) entry which is preliminary data.</text>
</comment>
<organism evidence="2 3">
    <name type="scientific">Datura stramonium</name>
    <name type="common">Jimsonweed</name>
    <name type="synonym">Common thornapple</name>
    <dbReference type="NCBI Taxonomy" id="4076"/>
    <lineage>
        <taxon>Eukaryota</taxon>
        <taxon>Viridiplantae</taxon>
        <taxon>Streptophyta</taxon>
        <taxon>Embryophyta</taxon>
        <taxon>Tracheophyta</taxon>
        <taxon>Spermatophyta</taxon>
        <taxon>Magnoliopsida</taxon>
        <taxon>eudicotyledons</taxon>
        <taxon>Gunneridae</taxon>
        <taxon>Pentapetalae</taxon>
        <taxon>asterids</taxon>
        <taxon>lamiids</taxon>
        <taxon>Solanales</taxon>
        <taxon>Solanaceae</taxon>
        <taxon>Solanoideae</taxon>
        <taxon>Datureae</taxon>
        <taxon>Datura</taxon>
    </lineage>
</organism>
<sequence>MDRPHLRRRRNQNLTDKKAAATRPHDERYVKRVAASFRDEPRYFVPRELMDQWRDARCCEARAWLRDIIECPFWGLFRCIWLMTKEEEEEETDDDQQAISRSS</sequence>
<gene>
    <name evidence="2" type="ORF">HAX54_028501</name>
</gene>
<dbReference type="Proteomes" id="UP000823775">
    <property type="component" value="Unassembled WGS sequence"/>
</dbReference>
<name>A0ABS8S9J9_DATST</name>
<dbReference type="EMBL" id="JACEIK010000350">
    <property type="protein sequence ID" value="MCD7455517.1"/>
    <property type="molecule type" value="Genomic_DNA"/>
</dbReference>
<reference evidence="2 3" key="1">
    <citation type="journal article" date="2021" name="BMC Genomics">
        <title>Datura genome reveals duplications of psychoactive alkaloid biosynthetic genes and high mutation rate following tissue culture.</title>
        <authorList>
            <person name="Rajewski A."/>
            <person name="Carter-House D."/>
            <person name="Stajich J."/>
            <person name="Litt A."/>
        </authorList>
    </citation>
    <scope>NUCLEOTIDE SEQUENCE [LARGE SCALE GENOMIC DNA]</scope>
    <source>
        <strain evidence="2">AR-01</strain>
    </source>
</reference>
<evidence type="ECO:0000313" key="2">
    <source>
        <dbReference type="EMBL" id="MCD7455517.1"/>
    </source>
</evidence>
<feature type="compositionally biased region" description="Basic and acidic residues" evidence="1">
    <location>
        <begin position="15"/>
        <end position="25"/>
    </location>
</feature>
<protein>
    <submittedName>
        <fullName evidence="2">Uncharacterized protein</fullName>
    </submittedName>
</protein>
<feature type="region of interest" description="Disordered" evidence="1">
    <location>
        <begin position="1"/>
        <end position="25"/>
    </location>
</feature>
<evidence type="ECO:0000313" key="3">
    <source>
        <dbReference type="Proteomes" id="UP000823775"/>
    </source>
</evidence>
<keyword evidence="3" id="KW-1185">Reference proteome</keyword>
<evidence type="ECO:0000256" key="1">
    <source>
        <dbReference type="SAM" id="MobiDB-lite"/>
    </source>
</evidence>
<accession>A0ABS8S9J9</accession>
<proteinExistence type="predicted"/>